<accession>A0A136JG81</accession>
<organism evidence="2 3">
    <name type="scientific">Microdochium bolleyi</name>
    <dbReference type="NCBI Taxonomy" id="196109"/>
    <lineage>
        <taxon>Eukaryota</taxon>
        <taxon>Fungi</taxon>
        <taxon>Dikarya</taxon>
        <taxon>Ascomycota</taxon>
        <taxon>Pezizomycotina</taxon>
        <taxon>Sordariomycetes</taxon>
        <taxon>Xylariomycetidae</taxon>
        <taxon>Xylariales</taxon>
        <taxon>Microdochiaceae</taxon>
        <taxon>Microdochium</taxon>
    </lineage>
</organism>
<feature type="compositionally biased region" description="Polar residues" evidence="1">
    <location>
        <begin position="174"/>
        <end position="183"/>
    </location>
</feature>
<evidence type="ECO:0000313" key="3">
    <source>
        <dbReference type="Proteomes" id="UP000070501"/>
    </source>
</evidence>
<keyword evidence="3" id="KW-1185">Reference proteome</keyword>
<feature type="region of interest" description="Disordered" evidence="1">
    <location>
        <begin position="231"/>
        <end position="384"/>
    </location>
</feature>
<proteinExistence type="predicted"/>
<feature type="compositionally biased region" description="Basic residues" evidence="1">
    <location>
        <begin position="375"/>
        <end position="384"/>
    </location>
</feature>
<dbReference type="AlphaFoldDB" id="A0A136JG81"/>
<feature type="compositionally biased region" description="Polar residues" evidence="1">
    <location>
        <begin position="313"/>
        <end position="330"/>
    </location>
</feature>
<feature type="region of interest" description="Disordered" evidence="1">
    <location>
        <begin position="166"/>
        <end position="187"/>
    </location>
</feature>
<reference evidence="3" key="1">
    <citation type="submission" date="2016-02" db="EMBL/GenBank/DDBJ databases">
        <title>Draft genome sequence of Microdochium bolleyi, a fungal endophyte of beachgrass.</title>
        <authorList>
            <consortium name="DOE Joint Genome Institute"/>
            <person name="David A.S."/>
            <person name="May G."/>
            <person name="Haridas S."/>
            <person name="Lim J."/>
            <person name="Wang M."/>
            <person name="Labutti K."/>
            <person name="Lipzen A."/>
            <person name="Barry K."/>
            <person name="Grigoriev I.V."/>
        </authorList>
    </citation>
    <scope>NUCLEOTIDE SEQUENCE [LARGE SCALE GENOMIC DNA]</scope>
    <source>
        <strain evidence="3">J235TASD1</strain>
    </source>
</reference>
<evidence type="ECO:0000313" key="2">
    <source>
        <dbReference type="EMBL" id="KXJ96175.1"/>
    </source>
</evidence>
<dbReference type="InParanoid" id="A0A136JG81"/>
<name>A0A136JG81_9PEZI</name>
<protein>
    <submittedName>
        <fullName evidence="2">Uncharacterized protein</fullName>
    </submittedName>
</protein>
<dbReference type="EMBL" id="KQ964246">
    <property type="protein sequence ID" value="KXJ96175.1"/>
    <property type="molecule type" value="Genomic_DNA"/>
</dbReference>
<sequence>MDDLAWQWPAWKFGMKREDLFTKLHDQYNTIPSSIQDPEAFHHDVYEISTTASSPAEFHRLLADRKVQRLQELNQSLESAAVEIIANPELIGTEQWQHAIQLFRTRSLDSLVRYYSSYLPDEHPWKSNSDTPAELSVDDVYIFDSSDDDIYDRVTFEPKQIITTIPPRHMPLSPRSSTMSSDHSVPLSPIELSDSELAFDIPTPSRTVSCSEAESDLVFSATFPLYDDEEDFSQTDDHLSPPTSVSDSEETRSLPDTSASYEDDEVHHSSFTPAVCDETDDGGSESETPTPRKEVPSSDSYLSCRPSSDRSKFATSASMRRSQSASTLYTQVLAEYVRGPRRGHRDASPGGFHVRRRSPELGRVQKPSSELSAHARPKYRRRMD</sequence>
<dbReference type="Proteomes" id="UP000070501">
    <property type="component" value="Unassembled WGS sequence"/>
</dbReference>
<gene>
    <name evidence="2" type="ORF">Micbo1qcDRAFT_31357</name>
</gene>
<evidence type="ECO:0000256" key="1">
    <source>
        <dbReference type="SAM" id="MobiDB-lite"/>
    </source>
</evidence>
<dbReference type="OrthoDB" id="4366798at2759"/>